<sequence>MVLQPATMQNQFCSRAATVSTSGVSLLPPPPPVPQPQQQRQPNNTTAGFSQPILQTGYISVPRGEETTSLFHAPTNGICANSQFATAEDANANTNATTAANSGFIELVPANGVDGSGPILSTGDLSKWIRSGTSTAKVIGGRVSTGQQIFHQQACLDSANSAIIRLPQAASRAPASQQQQHQQQQLLFLTASNGATTAAATNPHTSFSNVATIVQQTTGLDHNRGVWTANSTTTGTTVTALPNPTSNS</sequence>
<evidence type="ECO:0000256" key="1">
    <source>
        <dbReference type="SAM" id="MobiDB-lite"/>
    </source>
</evidence>
<dbReference type="AlphaFoldDB" id="A0A0R3WQ79"/>
<evidence type="ECO:0000313" key="4">
    <source>
        <dbReference type="WBParaSite" id="TTAC_0000291901-mRNA-1"/>
    </source>
</evidence>
<organism evidence="4">
    <name type="scientific">Hydatigena taeniaeformis</name>
    <name type="common">Feline tapeworm</name>
    <name type="synonym">Taenia taeniaeformis</name>
    <dbReference type="NCBI Taxonomy" id="6205"/>
    <lineage>
        <taxon>Eukaryota</taxon>
        <taxon>Metazoa</taxon>
        <taxon>Spiralia</taxon>
        <taxon>Lophotrochozoa</taxon>
        <taxon>Platyhelminthes</taxon>
        <taxon>Cestoda</taxon>
        <taxon>Eucestoda</taxon>
        <taxon>Cyclophyllidea</taxon>
        <taxon>Taeniidae</taxon>
        <taxon>Hydatigera</taxon>
    </lineage>
</organism>
<protein>
    <submittedName>
        <fullName evidence="4">K Homology domain-containing protein</fullName>
    </submittedName>
</protein>
<dbReference type="EMBL" id="UYWX01001659">
    <property type="protein sequence ID" value="VDM21474.1"/>
    <property type="molecule type" value="Genomic_DNA"/>
</dbReference>
<reference evidence="2 3" key="2">
    <citation type="submission" date="2018-11" db="EMBL/GenBank/DDBJ databases">
        <authorList>
            <consortium name="Pathogen Informatics"/>
        </authorList>
    </citation>
    <scope>NUCLEOTIDE SEQUENCE [LARGE SCALE GENOMIC DNA]</scope>
</reference>
<feature type="region of interest" description="Disordered" evidence="1">
    <location>
        <begin position="21"/>
        <end position="50"/>
    </location>
</feature>
<proteinExistence type="predicted"/>
<dbReference type="STRING" id="6205.A0A0R3WQ79"/>
<evidence type="ECO:0000313" key="3">
    <source>
        <dbReference type="Proteomes" id="UP000274429"/>
    </source>
</evidence>
<evidence type="ECO:0000313" key="2">
    <source>
        <dbReference type="EMBL" id="VDM21474.1"/>
    </source>
</evidence>
<name>A0A0R3WQ79_HYDTA</name>
<dbReference type="Proteomes" id="UP000274429">
    <property type="component" value="Unassembled WGS sequence"/>
</dbReference>
<keyword evidence="3" id="KW-1185">Reference proteome</keyword>
<accession>A0A0R3WQ79</accession>
<reference evidence="4" key="1">
    <citation type="submission" date="2017-02" db="UniProtKB">
        <authorList>
            <consortium name="WormBaseParasite"/>
        </authorList>
    </citation>
    <scope>IDENTIFICATION</scope>
</reference>
<dbReference type="OrthoDB" id="10465751at2759"/>
<gene>
    <name evidence="2" type="ORF">TTAC_LOCUS2904</name>
</gene>
<dbReference type="WBParaSite" id="TTAC_0000291901-mRNA-1">
    <property type="protein sequence ID" value="TTAC_0000291901-mRNA-1"/>
    <property type="gene ID" value="TTAC_0000291901"/>
</dbReference>